<keyword evidence="2" id="KW-0812">Transmembrane</keyword>
<feature type="compositionally biased region" description="Basic and acidic residues" evidence="1">
    <location>
        <begin position="169"/>
        <end position="182"/>
    </location>
</feature>
<feature type="region of interest" description="Disordered" evidence="1">
    <location>
        <begin position="1"/>
        <end position="33"/>
    </location>
</feature>
<dbReference type="GO" id="GO:0003924">
    <property type="term" value="F:GTPase activity"/>
    <property type="evidence" value="ECO:0007669"/>
    <property type="project" value="TreeGrafter"/>
</dbReference>
<dbReference type="GO" id="GO:0005783">
    <property type="term" value="C:endoplasmic reticulum"/>
    <property type="evidence" value="ECO:0007669"/>
    <property type="project" value="TreeGrafter"/>
</dbReference>
<keyword evidence="2" id="KW-1133">Transmembrane helix</keyword>
<evidence type="ECO:0000313" key="4">
    <source>
        <dbReference type="EMBL" id="KAK7692532.1"/>
    </source>
</evidence>
<dbReference type="PANTHER" id="PTHR45923">
    <property type="entry name" value="PROTEIN SEY1"/>
    <property type="match status" value="1"/>
</dbReference>
<dbReference type="AlphaFoldDB" id="A0AAW0GRB9"/>
<evidence type="ECO:0000256" key="1">
    <source>
        <dbReference type="SAM" id="MobiDB-lite"/>
    </source>
</evidence>
<dbReference type="InterPro" id="IPR008803">
    <property type="entry name" value="RHD3/Sey1"/>
</dbReference>
<feature type="transmembrane region" description="Helical" evidence="2">
    <location>
        <begin position="77"/>
        <end position="98"/>
    </location>
</feature>
<name>A0AAW0GRB9_9APHY</name>
<organism evidence="4 5">
    <name type="scientific">Cerrena zonata</name>
    <dbReference type="NCBI Taxonomy" id="2478898"/>
    <lineage>
        <taxon>Eukaryota</taxon>
        <taxon>Fungi</taxon>
        <taxon>Dikarya</taxon>
        <taxon>Basidiomycota</taxon>
        <taxon>Agaricomycotina</taxon>
        <taxon>Agaricomycetes</taxon>
        <taxon>Polyporales</taxon>
        <taxon>Cerrenaceae</taxon>
        <taxon>Cerrena</taxon>
    </lineage>
</organism>
<dbReference type="Proteomes" id="UP001385951">
    <property type="component" value="Unassembled WGS sequence"/>
</dbReference>
<reference evidence="4 5" key="1">
    <citation type="submission" date="2022-09" db="EMBL/GenBank/DDBJ databases">
        <authorList>
            <person name="Palmer J.M."/>
        </authorList>
    </citation>
    <scope>NUCLEOTIDE SEQUENCE [LARGE SCALE GENOMIC DNA]</scope>
    <source>
        <strain evidence="4 5">DSM 7382</strain>
    </source>
</reference>
<keyword evidence="5" id="KW-1185">Reference proteome</keyword>
<evidence type="ECO:0000259" key="3">
    <source>
        <dbReference type="Pfam" id="PF20428"/>
    </source>
</evidence>
<sequence length="182" mass="20859">MIPLYSKMSPTDPSLEYTLPQTPSTPLRQKQTTSTSPLPLIIFSETKAVDLTNRFRKDADAYYVEAKRSTVATMAQIPYWVYGVLVVLGWNEAMLVLFNPLYFTMLLVGLVSAWFIIQLGLVGPLFQISRTVGNEVQRQLSNRLREHFSHPALAEPVRTRPLSDQSENDEIKREVRVKREQF</sequence>
<feature type="region of interest" description="Disordered" evidence="1">
    <location>
        <begin position="158"/>
        <end position="182"/>
    </location>
</feature>
<evidence type="ECO:0000256" key="2">
    <source>
        <dbReference type="SAM" id="Phobius"/>
    </source>
</evidence>
<keyword evidence="2" id="KW-0472">Membrane</keyword>
<feature type="transmembrane region" description="Helical" evidence="2">
    <location>
        <begin position="104"/>
        <end position="126"/>
    </location>
</feature>
<gene>
    <name evidence="4" type="primary">SEY1_3</name>
    <name evidence="4" type="ORF">QCA50_004162</name>
</gene>
<dbReference type="PANTHER" id="PTHR45923:SF2">
    <property type="entry name" value="PROTEIN SEY1"/>
    <property type="match status" value="1"/>
</dbReference>
<protein>
    <submittedName>
        <fullName evidence="4">Dynamin-like GTPase that mediates homotypic ER fusion</fullName>
    </submittedName>
</protein>
<evidence type="ECO:0000313" key="5">
    <source>
        <dbReference type="Proteomes" id="UP001385951"/>
    </source>
</evidence>
<dbReference type="GO" id="GO:0016320">
    <property type="term" value="P:endoplasmic reticulum membrane fusion"/>
    <property type="evidence" value="ECO:0007669"/>
    <property type="project" value="TreeGrafter"/>
</dbReference>
<feature type="domain" description="Sey1/RHD3-like three-helix bundle" evidence="3">
    <location>
        <begin position="40"/>
        <end position="131"/>
    </location>
</feature>
<dbReference type="EMBL" id="JASBNA010000004">
    <property type="protein sequence ID" value="KAK7692532.1"/>
    <property type="molecule type" value="Genomic_DNA"/>
</dbReference>
<comment type="caution">
    <text evidence="4">The sequence shown here is derived from an EMBL/GenBank/DDBJ whole genome shotgun (WGS) entry which is preliminary data.</text>
</comment>
<feature type="compositionally biased region" description="Polar residues" evidence="1">
    <location>
        <begin position="19"/>
        <end position="33"/>
    </location>
</feature>
<dbReference type="Pfam" id="PF20428">
    <property type="entry name" value="Sey1_3HB"/>
    <property type="match status" value="1"/>
</dbReference>
<dbReference type="InterPro" id="IPR046758">
    <property type="entry name" value="Sey1/RHD3-like_3HB"/>
</dbReference>
<accession>A0AAW0GRB9</accession>
<proteinExistence type="predicted"/>